<dbReference type="PANTHER" id="PTHR34819">
    <property type="entry name" value="LARGE CYSTEINE-RICH PERIPLASMIC PROTEIN OMCB"/>
    <property type="match status" value="1"/>
</dbReference>
<protein>
    <submittedName>
        <fullName evidence="1">Uncharacterized protein</fullName>
    </submittedName>
</protein>
<dbReference type="InterPro" id="IPR008966">
    <property type="entry name" value="Adhesion_dom_sf"/>
</dbReference>
<dbReference type="PANTHER" id="PTHR34819:SF3">
    <property type="entry name" value="CELL SURFACE PROTEIN"/>
    <property type="match status" value="1"/>
</dbReference>
<reference evidence="1 2" key="1">
    <citation type="submission" date="2017-09" db="EMBL/GenBank/DDBJ databases">
        <title>Large-scale bioinformatics analysis of Bacillus genomes uncovers conserved roles of natural products in bacterial physiology.</title>
        <authorList>
            <consortium name="Agbiome Team Llc"/>
            <person name="Bleich R.M."/>
            <person name="Grubbs K.J."/>
            <person name="Santa Maria K.C."/>
            <person name="Allen S.E."/>
            <person name="Farag S."/>
            <person name="Shank E.A."/>
            <person name="Bowers A."/>
        </authorList>
    </citation>
    <scope>NUCLEOTIDE SEQUENCE [LARGE SCALE GENOMIC DNA]</scope>
    <source>
        <strain evidence="1 2">AFS046104</strain>
    </source>
</reference>
<dbReference type="Proteomes" id="UP000221438">
    <property type="component" value="Unassembled WGS sequence"/>
</dbReference>
<dbReference type="InterPro" id="IPR047589">
    <property type="entry name" value="DUF11_rpt"/>
</dbReference>
<comment type="caution">
    <text evidence="1">The sequence shown here is derived from an EMBL/GenBank/DDBJ whole genome shotgun (WGS) entry which is preliminary data.</text>
</comment>
<dbReference type="InterPro" id="IPR001434">
    <property type="entry name" value="OmcB-like_DUF11"/>
</dbReference>
<organism evidence="1 2">
    <name type="scientific">Bacillus cereus</name>
    <dbReference type="NCBI Taxonomy" id="1396"/>
    <lineage>
        <taxon>Bacteria</taxon>
        <taxon>Bacillati</taxon>
        <taxon>Bacillota</taxon>
        <taxon>Bacilli</taxon>
        <taxon>Bacillales</taxon>
        <taxon>Bacillaceae</taxon>
        <taxon>Bacillus</taxon>
        <taxon>Bacillus cereus group</taxon>
    </lineage>
</organism>
<dbReference type="EMBL" id="NUJQ01000001">
    <property type="protein sequence ID" value="PGQ12389.1"/>
    <property type="molecule type" value="Genomic_DNA"/>
</dbReference>
<dbReference type="Pfam" id="PF01345">
    <property type="entry name" value="DUF11"/>
    <property type="match status" value="1"/>
</dbReference>
<gene>
    <name evidence="1" type="ORF">COA08_00665</name>
</gene>
<dbReference type="NCBIfam" id="TIGR01451">
    <property type="entry name" value="B_ant_repeat"/>
    <property type="match status" value="1"/>
</dbReference>
<dbReference type="SUPFAM" id="SSF49401">
    <property type="entry name" value="Bacterial adhesins"/>
    <property type="match status" value="1"/>
</dbReference>
<evidence type="ECO:0000313" key="2">
    <source>
        <dbReference type="Proteomes" id="UP000221438"/>
    </source>
</evidence>
<accession>A0A2B8TCA3</accession>
<dbReference type="InterPro" id="IPR051172">
    <property type="entry name" value="Chlamydia_OmcB"/>
</dbReference>
<dbReference type="Gene3D" id="2.60.40.740">
    <property type="match status" value="1"/>
</dbReference>
<proteinExistence type="predicted"/>
<name>A0A2B8TCA3_BACCE</name>
<dbReference type="AlphaFoldDB" id="A0A2B8TCA3"/>
<evidence type="ECO:0000313" key="1">
    <source>
        <dbReference type="EMBL" id="PGQ12389.1"/>
    </source>
</evidence>
<sequence length="245" mass="26647">MLGPESALPFKTNVSAVASVSPLGIPVGTLNPSESVTISFQVQVITLPANRMITNIASVTYTSQPDPTRPPVTTTTTTPPITIEVNPNEPNTFIKTANVNSVQLGDFITYTLTFTNNGTIPANNLLITDPLPPEVTFYQDSVTVNGVLRPGSNPTIGILIETVNPEESVIVRFFVQVTSEPQNGLIQNTARVRYTLRPDPTKPPIPVDETSEPNIIPFIGPFISPNLNCFFNGERFIRRGWNRGC</sequence>